<evidence type="ECO:0008006" key="3">
    <source>
        <dbReference type="Google" id="ProtNLM"/>
    </source>
</evidence>
<geneLocation type="plasmid" evidence="1 2">
    <name>unnamed2</name>
</geneLocation>
<accession>A0AB38R6C5</accession>
<dbReference type="AlphaFoldDB" id="A0AB38R6C5"/>
<evidence type="ECO:0000313" key="2">
    <source>
        <dbReference type="Proteomes" id="UP001058458"/>
    </source>
</evidence>
<protein>
    <recommendedName>
        <fullName evidence="3">Lipoprotein</fullName>
    </recommendedName>
</protein>
<dbReference type="Proteomes" id="UP001058458">
    <property type="component" value="Plasmid unnamed2"/>
</dbReference>
<gene>
    <name evidence="1" type="ORF">IMI45_20305</name>
</gene>
<organism evidence="1 2">
    <name type="scientific">Parageobacillus thermoglucosidasius</name>
    <name type="common">Geobacillus thermoglucosidasius</name>
    <dbReference type="NCBI Taxonomy" id="1426"/>
    <lineage>
        <taxon>Bacteria</taxon>
        <taxon>Bacillati</taxon>
        <taxon>Bacillota</taxon>
        <taxon>Bacilli</taxon>
        <taxon>Bacillales</taxon>
        <taxon>Anoxybacillaceae</taxon>
        <taxon>Parageobacillus</taxon>
    </lineage>
</organism>
<dbReference type="PROSITE" id="PS51257">
    <property type="entry name" value="PROKAR_LIPOPROTEIN"/>
    <property type="match status" value="1"/>
</dbReference>
<name>A0AB38R6C5_PARTM</name>
<dbReference type="RefSeq" id="WP_256835507.1">
    <property type="nucleotide sequence ID" value="NZ_CP063416.1"/>
</dbReference>
<evidence type="ECO:0000313" key="1">
    <source>
        <dbReference type="EMBL" id="UOE78381.1"/>
    </source>
</evidence>
<sequence>MYHWLLKSFMITILATSSMNKIVFFAFLSLLFGACFLYETDLIITNTVHTDQTEALDSASKVAIQKAINKGVLRVDEEIEIDPDIARKEFQKSYEENISHDDSRTERKYEIVTIQTRPALIAVRGEADVESGFKKFSHKQDDKIKSLEKYIVIYEAKYPKKQEGGNVD</sequence>
<reference evidence="1" key="1">
    <citation type="submission" date="2020-10" db="EMBL/GenBank/DDBJ databases">
        <authorList>
            <person name="Delgado J.A."/>
            <person name="Gonzalez J.M."/>
        </authorList>
    </citation>
    <scope>NUCLEOTIDE SEQUENCE</scope>
    <source>
        <strain evidence="1">23.6</strain>
        <plasmid evidence="1">unnamed2</plasmid>
    </source>
</reference>
<keyword evidence="1" id="KW-0614">Plasmid</keyword>
<proteinExistence type="predicted"/>
<dbReference type="EMBL" id="CP063416">
    <property type="protein sequence ID" value="UOE78381.1"/>
    <property type="molecule type" value="Genomic_DNA"/>
</dbReference>